<evidence type="ECO:0000256" key="3">
    <source>
        <dbReference type="ARBA" id="ARBA00022857"/>
    </source>
</evidence>
<evidence type="ECO:0000256" key="1">
    <source>
        <dbReference type="ARBA" id="ARBA00022679"/>
    </source>
</evidence>
<feature type="binding site" evidence="6">
    <location>
        <begin position="128"/>
        <end position="129"/>
    </location>
    <ligand>
        <name>NAD(+)</name>
        <dbReference type="ChEBI" id="CHEBI:57540"/>
    </ligand>
</feature>
<name>A0A520MYL5_9GAMM</name>
<dbReference type="GO" id="GO:0019674">
    <property type="term" value="P:NAD+ metabolic process"/>
    <property type="evidence" value="ECO:0007669"/>
    <property type="project" value="InterPro"/>
</dbReference>
<keyword evidence="1 6" id="KW-0808">Transferase</keyword>
<feature type="binding site" evidence="6">
    <location>
        <begin position="169"/>
        <end position="174"/>
    </location>
    <ligand>
        <name>NAD(+)</name>
        <dbReference type="ChEBI" id="CHEBI:57540"/>
    </ligand>
</feature>
<keyword evidence="3 6" id="KW-0521">NADP</keyword>
<dbReference type="GO" id="GO:0051287">
    <property type="term" value="F:NAD binding"/>
    <property type="evidence" value="ECO:0007669"/>
    <property type="project" value="UniProtKB-ARBA"/>
</dbReference>
<dbReference type="AlphaFoldDB" id="A0A520MYL5"/>
<evidence type="ECO:0000313" key="7">
    <source>
        <dbReference type="EMBL" id="RZO26291.1"/>
    </source>
</evidence>
<feature type="active site" description="Proton acceptor" evidence="6">
    <location>
        <position position="59"/>
    </location>
</feature>
<dbReference type="Pfam" id="PF20143">
    <property type="entry name" value="NAD_kinase_C"/>
    <property type="match status" value="1"/>
</dbReference>
<proteinExistence type="inferred from homology"/>
<evidence type="ECO:0000256" key="6">
    <source>
        <dbReference type="HAMAP-Rule" id="MF_00361"/>
    </source>
</evidence>
<comment type="cofactor">
    <cofactor evidence="6">
        <name>a divalent metal cation</name>
        <dbReference type="ChEBI" id="CHEBI:60240"/>
    </cofactor>
</comment>
<dbReference type="Gene3D" id="2.60.200.30">
    <property type="entry name" value="Probable inorganic polyphosphate/atp-NAD kinase, domain 2"/>
    <property type="match status" value="1"/>
</dbReference>
<comment type="catalytic activity">
    <reaction evidence="5 6">
        <text>NAD(+) + ATP = ADP + NADP(+) + H(+)</text>
        <dbReference type="Rhea" id="RHEA:18629"/>
        <dbReference type="ChEBI" id="CHEBI:15378"/>
        <dbReference type="ChEBI" id="CHEBI:30616"/>
        <dbReference type="ChEBI" id="CHEBI:57540"/>
        <dbReference type="ChEBI" id="CHEBI:58349"/>
        <dbReference type="ChEBI" id="CHEBI:456216"/>
        <dbReference type="EC" id="2.7.1.23"/>
    </reaction>
</comment>
<evidence type="ECO:0000313" key="8">
    <source>
        <dbReference type="Proteomes" id="UP000315825"/>
    </source>
</evidence>
<keyword evidence="6" id="KW-0547">Nucleotide-binding</keyword>
<dbReference type="EMBL" id="SHBE01000005">
    <property type="protein sequence ID" value="RZO26291.1"/>
    <property type="molecule type" value="Genomic_DNA"/>
</dbReference>
<sequence>MFNYKKILIVAFEKNKSNTALSEIKEILTENKLDHEIYDESKDNNFYLSFDLVLVIGGDGSMLSAAKLFSELDIPFLGVNLGKVGFMADLGANNLKDDLVPILSGKNLIEDKETIKCSYDGREYTAFNEIVLHTQKSYKLMEFEVEIDKNFVYRKRADGLIISTSNGSTAYSLSAGGPILTPETNAFVITALNPLSLSARPLIVPSKSMVSVSLSKAVDDLESLIIIDGNQEIKIKDSINNFSVTKNNQSFKLLHPKNHDFFKTCRDKLNWSLSKYENSSN</sequence>
<feature type="binding site" evidence="6">
    <location>
        <position position="158"/>
    </location>
    <ligand>
        <name>NAD(+)</name>
        <dbReference type="ChEBI" id="CHEBI:57540"/>
    </ligand>
</feature>
<protein>
    <recommendedName>
        <fullName evidence="6">NAD kinase</fullName>
        <ecNumber evidence="6">2.7.1.23</ecNumber>
    </recommendedName>
    <alternativeName>
        <fullName evidence="6">ATP-dependent NAD kinase</fullName>
    </alternativeName>
</protein>
<dbReference type="InterPro" id="IPR002504">
    <property type="entry name" value="NADK"/>
</dbReference>
<keyword evidence="6" id="KW-0963">Cytoplasm</keyword>
<dbReference type="Pfam" id="PF01513">
    <property type="entry name" value="NAD_kinase"/>
    <property type="match status" value="1"/>
</dbReference>
<keyword evidence="6" id="KW-0067">ATP-binding</keyword>
<dbReference type="SUPFAM" id="SSF111331">
    <property type="entry name" value="NAD kinase/diacylglycerol kinase-like"/>
    <property type="match status" value="1"/>
</dbReference>
<feature type="binding site" evidence="6">
    <location>
        <position position="230"/>
    </location>
    <ligand>
        <name>NAD(+)</name>
        <dbReference type="ChEBI" id="CHEBI:57540"/>
    </ligand>
</feature>
<dbReference type="Gene3D" id="3.40.50.10330">
    <property type="entry name" value="Probable inorganic polyphosphate/atp-NAD kinase, domain 1"/>
    <property type="match status" value="1"/>
</dbReference>
<dbReference type="InterPro" id="IPR017437">
    <property type="entry name" value="ATP-NAD_kinase_PpnK-typ_C"/>
</dbReference>
<dbReference type="PANTHER" id="PTHR20275:SF0">
    <property type="entry name" value="NAD KINASE"/>
    <property type="match status" value="1"/>
</dbReference>
<comment type="similarity">
    <text evidence="6">Belongs to the NAD kinase family.</text>
</comment>
<accession>A0A520MYL5</accession>
<evidence type="ECO:0000256" key="2">
    <source>
        <dbReference type="ARBA" id="ARBA00022777"/>
    </source>
</evidence>
<dbReference type="InterPro" id="IPR016064">
    <property type="entry name" value="NAD/diacylglycerol_kinase_sf"/>
</dbReference>
<feature type="binding site" evidence="6">
    <location>
        <begin position="59"/>
        <end position="60"/>
    </location>
    <ligand>
        <name>NAD(+)</name>
        <dbReference type="ChEBI" id="CHEBI:57540"/>
    </ligand>
</feature>
<comment type="function">
    <text evidence="6">Involved in the regulation of the intracellular balance of NAD and NADP, and is a key enzyme in the biosynthesis of NADP. Catalyzes specifically the phosphorylation on 2'-hydroxyl of the adenosine moiety of NAD to yield NADP.</text>
</comment>
<dbReference type="InterPro" id="IPR017438">
    <property type="entry name" value="ATP-NAD_kinase_N"/>
</dbReference>
<dbReference type="GO" id="GO:0005524">
    <property type="term" value="F:ATP binding"/>
    <property type="evidence" value="ECO:0007669"/>
    <property type="project" value="UniProtKB-KW"/>
</dbReference>
<evidence type="ECO:0000256" key="5">
    <source>
        <dbReference type="ARBA" id="ARBA00047925"/>
    </source>
</evidence>
<dbReference type="GO" id="GO:0046872">
    <property type="term" value="F:metal ion binding"/>
    <property type="evidence" value="ECO:0007669"/>
    <property type="project" value="UniProtKB-UniRule"/>
</dbReference>
<comment type="subcellular location">
    <subcellularLocation>
        <location evidence="6">Cytoplasm</location>
    </subcellularLocation>
</comment>
<dbReference type="HAMAP" id="MF_00361">
    <property type="entry name" value="NAD_kinase"/>
    <property type="match status" value="1"/>
</dbReference>
<comment type="caution">
    <text evidence="7">The sequence shown here is derived from an EMBL/GenBank/DDBJ whole genome shotgun (WGS) entry which is preliminary data.</text>
</comment>
<dbReference type="PANTHER" id="PTHR20275">
    <property type="entry name" value="NAD KINASE"/>
    <property type="match status" value="1"/>
</dbReference>
<comment type="caution">
    <text evidence="6">Lacks conserved residue(s) required for the propagation of feature annotation.</text>
</comment>
<keyword evidence="2 6" id="KW-0418">Kinase</keyword>
<gene>
    <name evidence="6" type="primary">nadK</name>
    <name evidence="7" type="ORF">EVA92_03250</name>
</gene>
<feature type="binding site" evidence="6">
    <location>
        <position position="139"/>
    </location>
    <ligand>
        <name>NAD(+)</name>
        <dbReference type="ChEBI" id="CHEBI:57540"/>
    </ligand>
</feature>
<dbReference type="GO" id="GO:0005737">
    <property type="term" value="C:cytoplasm"/>
    <property type="evidence" value="ECO:0007669"/>
    <property type="project" value="UniProtKB-SubCell"/>
</dbReference>
<feature type="binding site" evidence="6">
    <location>
        <position position="156"/>
    </location>
    <ligand>
        <name>NAD(+)</name>
        <dbReference type="ChEBI" id="CHEBI:57540"/>
    </ligand>
</feature>
<reference evidence="7 8" key="1">
    <citation type="submission" date="2019-02" db="EMBL/GenBank/DDBJ databases">
        <title>Prokaryotic population dynamics and viral predation in marine succession experiment using metagenomics: the confinement effect.</title>
        <authorList>
            <person name="Haro-Moreno J.M."/>
            <person name="Rodriguez-Valera F."/>
            <person name="Lopez-Perez M."/>
        </authorList>
    </citation>
    <scope>NUCLEOTIDE SEQUENCE [LARGE SCALE GENOMIC DNA]</scope>
    <source>
        <strain evidence="7">MED-G159</strain>
    </source>
</reference>
<organism evidence="7 8">
    <name type="scientific">SAR86 cluster bacterium</name>
    <dbReference type="NCBI Taxonomy" id="2030880"/>
    <lineage>
        <taxon>Bacteria</taxon>
        <taxon>Pseudomonadati</taxon>
        <taxon>Pseudomonadota</taxon>
        <taxon>Gammaproteobacteria</taxon>
        <taxon>SAR86 cluster</taxon>
    </lineage>
</organism>
<dbReference type="GO" id="GO:0003951">
    <property type="term" value="F:NAD+ kinase activity"/>
    <property type="evidence" value="ECO:0007669"/>
    <property type="project" value="UniProtKB-UniRule"/>
</dbReference>
<dbReference type="EC" id="2.7.1.23" evidence="6"/>
<evidence type="ECO:0000256" key="4">
    <source>
        <dbReference type="ARBA" id="ARBA00023027"/>
    </source>
</evidence>
<dbReference type="GO" id="GO:0006741">
    <property type="term" value="P:NADP+ biosynthetic process"/>
    <property type="evidence" value="ECO:0007669"/>
    <property type="project" value="UniProtKB-UniRule"/>
</dbReference>
<dbReference type="Proteomes" id="UP000315825">
    <property type="component" value="Unassembled WGS sequence"/>
</dbReference>
<keyword evidence="4 6" id="KW-0520">NAD</keyword>